<evidence type="ECO:0000256" key="3">
    <source>
        <dbReference type="ARBA" id="ARBA00022833"/>
    </source>
</evidence>
<feature type="binding site" evidence="7">
    <location>
        <position position="81"/>
    </location>
    <ligand>
        <name>Zn(2+)</name>
        <dbReference type="ChEBI" id="CHEBI:29105"/>
    </ligand>
</feature>
<dbReference type="AlphaFoldDB" id="A0A923LEH1"/>
<dbReference type="InterPro" id="IPR043135">
    <property type="entry name" value="Fur_C"/>
</dbReference>
<keyword evidence="5" id="KW-0238">DNA-binding</keyword>
<dbReference type="Gene3D" id="1.10.10.10">
    <property type="entry name" value="Winged helix-like DNA-binding domain superfamily/Winged helix DNA-binding domain"/>
    <property type="match status" value="1"/>
</dbReference>
<reference evidence="9" key="1">
    <citation type="submission" date="2020-08" db="EMBL/GenBank/DDBJ databases">
        <title>Genome public.</title>
        <authorList>
            <person name="Liu C."/>
            <person name="Sun Q."/>
        </authorList>
    </citation>
    <scope>NUCLEOTIDE SEQUENCE</scope>
    <source>
        <strain evidence="9">NSJ-68</strain>
    </source>
</reference>
<dbReference type="SUPFAM" id="SSF46785">
    <property type="entry name" value="Winged helix' DNA-binding domain"/>
    <property type="match status" value="1"/>
</dbReference>
<proteinExistence type="inferred from homology"/>
<dbReference type="EMBL" id="JACOOR010000011">
    <property type="protein sequence ID" value="MBC5661128.1"/>
    <property type="molecule type" value="Genomic_DNA"/>
</dbReference>
<protein>
    <submittedName>
        <fullName evidence="9">Transcriptional repressor</fullName>
    </submittedName>
</protein>
<keyword evidence="6" id="KW-0804">Transcription</keyword>
<dbReference type="PANTHER" id="PTHR33202:SF7">
    <property type="entry name" value="FERRIC UPTAKE REGULATION PROTEIN"/>
    <property type="match status" value="1"/>
</dbReference>
<keyword evidence="8" id="KW-0408">Iron</keyword>
<feature type="binding site" evidence="7">
    <location>
        <position position="121"/>
    </location>
    <ligand>
        <name>Zn(2+)</name>
        <dbReference type="ChEBI" id="CHEBI:29105"/>
    </ligand>
</feature>
<organism evidence="9 10">
    <name type="scientific">Anaerosacchariphilus hominis</name>
    <dbReference type="NCBI Taxonomy" id="2763017"/>
    <lineage>
        <taxon>Bacteria</taxon>
        <taxon>Bacillati</taxon>
        <taxon>Bacillota</taxon>
        <taxon>Clostridia</taxon>
        <taxon>Lachnospirales</taxon>
        <taxon>Lachnospiraceae</taxon>
        <taxon>Anaerosacchariphilus</taxon>
    </lineage>
</organism>
<dbReference type="GO" id="GO:1900376">
    <property type="term" value="P:regulation of secondary metabolite biosynthetic process"/>
    <property type="evidence" value="ECO:0007669"/>
    <property type="project" value="TreeGrafter"/>
</dbReference>
<keyword evidence="7" id="KW-0479">Metal-binding</keyword>
<evidence type="ECO:0000256" key="6">
    <source>
        <dbReference type="ARBA" id="ARBA00023163"/>
    </source>
</evidence>
<comment type="cofactor">
    <cofactor evidence="8">
        <name>Mn(2+)</name>
        <dbReference type="ChEBI" id="CHEBI:29035"/>
    </cofactor>
    <cofactor evidence="8">
        <name>Fe(2+)</name>
        <dbReference type="ChEBI" id="CHEBI:29033"/>
    </cofactor>
    <text evidence="8">Binds 1 Mn(2+) or Fe(2+) ion per subunit.</text>
</comment>
<comment type="cofactor">
    <cofactor evidence="7">
        <name>Zn(2+)</name>
        <dbReference type="ChEBI" id="CHEBI:29105"/>
    </cofactor>
    <text evidence="7">Binds 1 zinc ion per subunit.</text>
</comment>
<sequence length="130" mass="14935">MPALKYSRQRESIKRFLLSRYDHPTADTVYLHVKEEFPNISLGTVYRNLALLTDLGEIIKITTDGADRFDAHVEPHSHFICRKCHALFDIHMDDESFIDEKARQVFPGVIEGHSTQYYGLCAECAGKYIS</sequence>
<dbReference type="GO" id="GO:0045892">
    <property type="term" value="P:negative regulation of DNA-templated transcription"/>
    <property type="evidence" value="ECO:0007669"/>
    <property type="project" value="TreeGrafter"/>
</dbReference>
<dbReference type="GO" id="GO:0008270">
    <property type="term" value="F:zinc ion binding"/>
    <property type="evidence" value="ECO:0007669"/>
    <property type="project" value="TreeGrafter"/>
</dbReference>
<evidence type="ECO:0000313" key="10">
    <source>
        <dbReference type="Proteomes" id="UP000649345"/>
    </source>
</evidence>
<dbReference type="PANTHER" id="PTHR33202">
    <property type="entry name" value="ZINC UPTAKE REGULATION PROTEIN"/>
    <property type="match status" value="1"/>
</dbReference>
<evidence type="ECO:0000256" key="8">
    <source>
        <dbReference type="PIRSR" id="PIRSR602481-2"/>
    </source>
</evidence>
<dbReference type="GO" id="GO:0003700">
    <property type="term" value="F:DNA-binding transcription factor activity"/>
    <property type="evidence" value="ECO:0007669"/>
    <property type="project" value="InterPro"/>
</dbReference>
<feature type="binding site" evidence="8">
    <location>
        <position position="113"/>
    </location>
    <ligand>
        <name>Fe cation</name>
        <dbReference type="ChEBI" id="CHEBI:24875"/>
    </ligand>
</feature>
<dbReference type="Gene3D" id="3.30.1490.190">
    <property type="match status" value="1"/>
</dbReference>
<gene>
    <name evidence="9" type="ORF">H8S44_15355</name>
</gene>
<evidence type="ECO:0000256" key="2">
    <source>
        <dbReference type="ARBA" id="ARBA00022491"/>
    </source>
</evidence>
<dbReference type="Pfam" id="PF01475">
    <property type="entry name" value="FUR"/>
    <property type="match status" value="1"/>
</dbReference>
<dbReference type="Proteomes" id="UP000649345">
    <property type="component" value="Unassembled WGS sequence"/>
</dbReference>
<accession>A0A923LEH1</accession>
<keyword evidence="3 7" id="KW-0862">Zinc</keyword>
<dbReference type="InterPro" id="IPR002481">
    <property type="entry name" value="FUR"/>
</dbReference>
<feature type="binding site" evidence="7">
    <location>
        <position position="124"/>
    </location>
    <ligand>
        <name>Zn(2+)</name>
        <dbReference type="ChEBI" id="CHEBI:29105"/>
    </ligand>
</feature>
<evidence type="ECO:0000256" key="4">
    <source>
        <dbReference type="ARBA" id="ARBA00023015"/>
    </source>
</evidence>
<evidence type="ECO:0000256" key="7">
    <source>
        <dbReference type="PIRSR" id="PIRSR602481-1"/>
    </source>
</evidence>
<dbReference type="InterPro" id="IPR036388">
    <property type="entry name" value="WH-like_DNA-bd_sf"/>
</dbReference>
<evidence type="ECO:0000256" key="5">
    <source>
        <dbReference type="ARBA" id="ARBA00023125"/>
    </source>
</evidence>
<dbReference type="GO" id="GO:0000976">
    <property type="term" value="F:transcription cis-regulatory region binding"/>
    <property type="evidence" value="ECO:0007669"/>
    <property type="project" value="TreeGrafter"/>
</dbReference>
<name>A0A923LEH1_9FIRM</name>
<comment type="similarity">
    <text evidence="1">Belongs to the Fur family.</text>
</comment>
<keyword evidence="10" id="KW-1185">Reference proteome</keyword>
<keyword evidence="4" id="KW-0805">Transcription regulation</keyword>
<comment type="caution">
    <text evidence="9">The sequence shown here is derived from an EMBL/GenBank/DDBJ whole genome shotgun (WGS) entry which is preliminary data.</text>
</comment>
<dbReference type="CDD" id="cd07153">
    <property type="entry name" value="Fur_like"/>
    <property type="match status" value="1"/>
</dbReference>
<dbReference type="InterPro" id="IPR036390">
    <property type="entry name" value="WH_DNA-bd_sf"/>
</dbReference>
<evidence type="ECO:0000256" key="1">
    <source>
        <dbReference type="ARBA" id="ARBA00007957"/>
    </source>
</evidence>
<keyword evidence="2" id="KW-0678">Repressor</keyword>
<dbReference type="RefSeq" id="WP_186871542.1">
    <property type="nucleotide sequence ID" value="NZ_JACOOR010000011.1"/>
</dbReference>
<evidence type="ECO:0000313" key="9">
    <source>
        <dbReference type="EMBL" id="MBC5661128.1"/>
    </source>
</evidence>
<feature type="binding site" evidence="7">
    <location>
        <position position="84"/>
    </location>
    <ligand>
        <name>Zn(2+)</name>
        <dbReference type="ChEBI" id="CHEBI:29105"/>
    </ligand>
</feature>